<evidence type="ECO:0000313" key="3">
    <source>
        <dbReference type="Proteomes" id="UP000789595"/>
    </source>
</evidence>
<evidence type="ECO:0000256" key="1">
    <source>
        <dbReference type="SAM" id="SignalP"/>
    </source>
</evidence>
<protein>
    <submittedName>
        <fullName evidence="2">Uncharacterized protein</fullName>
    </submittedName>
</protein>
<name>A0A8J2WGZ8_9STRA</name>
<keyword evidence="1" id="KW-0732">Signal</keyword>
<keyword evidence="3" id="KW-1185">Reference proteome</keyword>
<organism evidence="2 3">
    <name type="scientific">Pelagomonas calceolata</name>
    <dbReference type="NCBI Taxonomy" id="35677"/>
    <lineage>
        <taxon>Eukaryota</taxon>
        <taxon>Sar</taxon>
        <taxon>Stramenopiles</taxon>
        <taxon>Ochrophyta</taxon>
        <taxon>Pelagophyceae</taxon>
        <taxon>Pelagomonadales</taxon>
        <taxon>Pelagomonadaceae</taxon>
        <taxon>Pelagomonas</taxon>
    </lineage>
</organism>
<dbReference type="EMBL" id="CAKKNE010000002">
    <property type="protein sequence ID" value="CAH0368085.1"/>
    <property type="molecule type" value="Genomic_DNA"/>
</dbReference>
<dbReference type="OrthoDB" id="10544577at2759"/>
<comment type="caution">
    <text evidence="2">The sequence shown here is derived from an EMBL/GenBank/DDBJ whole genome shotgun (WGS) entry which is preliminary data.</text>
</comment>
<gene>
    <name evidence="2" type="ORF">PECAL_2P11340</name>
</gene>
<sequence length="575" mass="62747">MRARRGVLWCSAAALGAAASDATLWTVSTRGFETTCKAPELDAALARAASVKATLTATAPAHITTGADWYAASGAAEAVDRFLTTRLEYVIAREPFDGGNVVELRYDSREVQLAQLWRRHQFERADACKKVVTLGQLATLGATLNKYDHVGMDTLRRGFSVQHPLSTKGWYMADHDANFCGAARGRWECFFLPWNNCGTHGKVEAALQGPTSAAASKLLGSSSAFSGRALVAVEENDAEVFLCDRKEPSHAKCPPHTNAHGSSSKLVFPGGAGEHWDSDRRLALLHKALWHRPAFRLRRAIALEKRPFADDTSLVDAQSTGKCAFVYMRHGDKLYDRWVRTHKTRSFVVDFHRYAAEAVALLEGLFHTGGPYQLLALSDDGDVREDAQNLGPSVKARVAPATGIVSAHCRREGMDNLLKPVPRNVSCSSKSGERLSGHFRRGPRELARIYASLELSAPCDAVVHNYESSFVRVLYRDACARRAGKCPYTFSFGNARSPMDEKADERLGRTCTQPPTPEAVRKEFSFAARSCVPPAPVLPGISYWGDAAAAFFGRMEREASSEPVAATDKVARGGS</sequence>
<dbReference type="AlphaFoldDB" id="A0A8J2WGZ8"/>
<reference evidence="2" key="1">
    <citation type="submission" date="2021-11" db="EMBL/GenBank/DDBJ databases">
        <authorList>
            <consortium name="Genoscope - CEA"/>
            <person name="William W."/>
        </authorList>
    </citation>
    <scope>NUCLEOTIDE SEQUENCE</scope>
</reference>
<accession>A0A8J2WGZ8</accession>
<feature type="signal peptide" evidence="1">
    <location>
        <begin position="1"/>
        <end position="22"/>
    </location>
</feature>
<dbReference type="Proteomes" id="UP000789595">
    <property type="component" value="Unassembled WGS sequence"/>
</dbReference>
<feature type="chain" id="PRO_5035172570" evidence="1">
    <location>
        <begin position="23"/>
        <end position="575"/>
    </location>
</feature>
<evidence type="ECO:0000313" key="2">
    <source>
        <dbReference type="EMBL" id="CAH0368085.1"/>
    </source>
</evidence>
<proteinExistence type="predicted"/>